<keyword evidence="3" id="KW-1185">Reference proteome</keyword>
<name>A0ABV9ZST2_9ACTN</name>
<reference evidence="3" key="1">
    <citation type="journal article" date="2019" name="Int. J. Syst. Evol. Microbiol.">
        <title>The Global Catalogue of Microorganisms (GCM) 10K type strain sequencing project: providing services to taxonomists for standard genome sequencing and annotation.</title>
        <authorList>
            <consortium name="The Broad Institute Genomics Platform"/>
            <consortium name="The Broad Institute Genome Sequencing Center for Infectious Disease"/>
            <person name="Wu L."/>
            <person name="Ma J."/>
        </authorList>
    </citation>
    <scope>NUCLEOTIDE SEQUENCE [LARGE SCALE GENOMIC DNA]</scope>
    <source>
        <strain evidence="3">CGMCC 4.1641</strain>
    </source>
</reference>
<dbReference type="EMBL" id="JBHSKJ010000003">
    <property type="protein sequence ID" value="MFC5144468.1"/>
    <property type="molecule type" value="Genomic_DNA"/>
</dbReference>
<evidence type="ECO:0000313" key="2">
    <source>
        <dbReference type="EMBL" id="MFC5144468.1"/>
    </source>
</evidence>
<gene>
    <name evidence="2" type="ORF">ACFPP6_07160</name>
</gene>
<accession>A0ABV9ZST2</accession>
<feature type="compositionally biased region" description="Basic and acidic residues" evidence="1">
    <location>
        <begin position="1"/>
        <end position="10"/>
    </location>
</feature>
<dbReference type="Proteomes" id="UP001596222">
    <property type="component" value="Unassembled WGS sequence"/>
</dbReference>
<feature type="compositionally biased region" description="Low complexity" evidence="1">
    <location>
        <begin position="16"/>
        <end position="25"/>
    </location>
</feature>
<feature type="region of interest" description="Disordered" evidence="1">
    <location>
        <begin position="1"/>
        <end position="25"/>
    </location>
</feature>
<sequence length="257" mass="27203">MRVRGPHPEESSSTEGPGPAVGRAAPAAAGAAAVLGLHRTAGNAAVARMRERGMEPVQRVATRGRTGSLPYPAWNRQRHVWDGPDYGAYDGRTGGTSVAVVVGPSVVAPGNTYLGGPPQAGECSIVEELNLRDGGGWVKGHLWNDNLGGPGNSQNMTPMTNTTNSRFNRAFEEPVKRMLLSCARHAQSSQSAAYWYGVRIEVRTYGRMSEDPTALDYHVPEGVDHSARYVTIDKLTGATAPAAGPHAVPPGFAPEQL</sequence>
<proteinExistence type="predicted"/>
<evidence type="ECO:0000256" key="1">
    <source>
        <dbReference type="SAM" id="MobiDB-lite"/>
    </source>
</evidence>
<comment type="caution">
    <text evidence="2">The sequence shown here is derived from an EMBL/GenBank/DDBJ whole genome shotgun (WGS) entry which is preliminary data.</text>
</comment>
<evidence type="ECO:0000313" key="3">
    <source>
        <dbReference type="Proteomes" id="UP001596222"/>
    </source>
</evidence>
<protein>
    <submittedName>
        <fullName evidence="2">Uncharacterized protein</fullName>
    </submittedName>
</protein>
<organism evidence="2 3">
    <name type="scientific">Streptomyces aureoversilis</name>
    <dbReference type="NCBI Taxonomy" id="67277"/>
    <lineage>
        <taxon>Bacteria</taxon>
        <taxon>Bacillati</taxon>
        <taxon>Actinomycetota</taxon>
        <taxon>Actinomycetes</taxon>
        <taxon>Kitasatosporales</taxon>
        <taxon>Streptomycetaceae</taxon>
        <taxon>Streptomyces</taxon>
    </lineage>
</organism>
<dbReference type="RefSeq" id="WP_382038315.1">
    <property type="nucleotide sequence ID" value="NZ_JBHSKJ010000003.1"/>
</dbReference>